<name>A0A482MKW7_9CAUD</name>
<organism evidence="2 3">
    <name type="scientific">Burkholderia phage BcepSauron</name>
    <dbReference type="NCBI Taxonomy" id="2530033"/>
    <lineage>
        <taxon>Viruses</taxon>
        <taxon>Duplodnaviria</taxon>
        <taxon>Heunggongvirae</taxon>
        <taxon>Uroviricota</taxon>
        <taxon>Caudoviricetes</taxon>
        <taxon>Sarumanvirus</taxon>
        <taxon>Sarumanvirus bcepsauron</taxon>
    </lineage>
</organism>
<feature type="compositionally biased region" description="Basic and acidic residues" evidence="1">
    <location>
        <begin position="19"/>
        <end position="29"/>
    </location>
</feature>
<keyword evidence="2" id="KW-0540">Nuclease</keyword>
<dbReference type="EMBL" id="MK552141">
    <property type="protein sequence ID" value="QBQ74691.1"/>
    <property type="molecule type" value="Genomic_DNA"/>
</dbReference>
<sequence>MEAIKGGAQGPRRGRGPYRKKETPVKYDPADDIANETPAPDIDDEPAPKAKKVEVEGAVCSVPMPKVIEVKRTPGVLGVVPGWVWRCSKFRWQPRDFGTENERLRERVIDSSVQDSSLCRFLEDPTTPMTYCVAGSPDDRQALYFAAYLVSEFQRRSHNAVVWHNLYGGFDNPVLKKYDDDSNIPDPGLLVLTNLSPQATNTKLDKTRDLLTRFAGIPRILVVAGEDPISFCAARLNVEVNAIAYFRGNTLKQRVEVI</sequence>
<keyword evidence="2" id="KW-0378">Hydrolase</keyword>
<keyword evidence="2" id="KW-0269">Exonuclease</keyword>
<feature type="region of interest" description="Disordered" evidence="1">
    <location>
        <begin position="1"/>
        <end position="48"/>
    </location>
</feature>
<reference evidence="2 3" key="1">
    <citation type="submission" date="2019-02" db="EMBL/GenBank/DDBJ databases">
        <title>Complete genome sequence of Burkholderia cenocepacia phage BcepSauron.</title>
        <authorList>
            <person name="Park K."/>
            <person name="Gonzalez C."/>
            <person name="Liu M."/>
            <person name="Gill J."/>
        </authorList>
    </citation>
    <scope>NUCLEOTIDE SEQUENCE [LARGE SCALE GENOMIC DNA]</scope>
</reference>
<dbReference type="Proteomes" id="UP000301424">
    <property type="component" value="Segment"/>
</dbReference>
<evidence type="ECO:0000313" key="2">
    <source>
        <dbReference type="EMBL" id="QBQ74691.1"/>
    </source>
</evidence>
<evidence type="ECO:0000313" key="3">
    <source>
        <dbReference type="Proteomes" id="UP000301424"/>
    </source>
</evidence>
<accession>A0A482MKW7</accession>
<protein>
    <submittedName>
        <fullName evidence="2">DNA exonuclease</fullName>
    </submittedName>
</protein>
<proteinExistence type="predicted"/>
<dbReference type="GO" id="GO:0004527">
    <property type="term" value="F:exonuclease activity"/>
    <property type="evidence" value="ECO:0007669"/>
    <property type="project" value="UniProtKB-KW"/>
</dbReference>
<keyword evidence="3" id="KW-1185">Reference proteome</keyword>
<gene>
    <name evidence="2" type="ORF">BcepSauron_311</name>
</gene>
<evidence type="ECO:0000256" key="1">
    <source>
        <dbReference type="SAM" id="MobiDB-lite"/>
    </source>
</evidence>